<protein>
    <submittedName>
        <fullName evidence="1">Uncharacterized protein</fullName>
    </submittedName>
</protein>
<comment type="caution">
    <text evidence="1">The sequence shown here is derived from an EMBL/GenBank/DDBJ whole genome shotgun (WGS) entry which is preliminary data.</text>
</comment>
<gene>
    <name evidence="1" type="ORF">TNCV_1171761</name>
</gene>
<evidence type="ECO:0000313" key="2">
    <source>
        <dbReference type="Proteomes" id="UP000887159"/>
    </source>
</evidence>
<accession>A0A8X6S763</accession>
<dbReference type="Proteomes" id="UP000887159">
    <property type="component" value="Unassembled WGS sequence"/>
</dbReference>
<keyword evidence="2" id="KW-1185">Reference proteome</keyword>
<evidence type="ECO:0000313" key="1">
    <source>
        <dbReference type="EMBL" id="GFY03216.1"/>
    </source>
</evidence>
<sequence length="129" mass="14984">MNADEQLSPFVQYFVSIHQFLAMTPQGEISNGVRSGDCDGHRTRSLRLIERSEYGMFGSYSTTRMGIDSTTRMVRKYKDSTPQVSPLLLYSILPMQILTSSFHHFTETVQRFDEIAYFHQRDDLEETLF</sequence>
<organism evidence="1 2">
    <name type="scientific">Trichonephila clavipes</name>
    <name type="common">Golden silk orbweaver</name>
    <name type="synonym">Nephila clavipes</name>
    <dbReference type="NCBI Taxonomy" id="2585209"/>
    <lineage>
        <taxon>Eukaryota</taxon>
        <taxon>Metazoa</taxon>
        <taxon>Ecdysozoa</taxon>
        <taxon>Arthropoda</taxon>
        <taxon>Chelicerata</taxon>
        <taxon>Arachnida</taxon>
        <taxon>Araneae</taxon>
        <taxon>Araneomorphae</taxon>
        <taxon>Entelegynae</taxon>
        <taxon>Araneoidea</taxon>
        <taxon>Nephilidae</taxon>
        <taxon>Trichonephila</taxon>
    </lineage>
</organism>
<dbReference type="EMBL" id="BMAU01021236">
    <property type="protein sequence ID" value="GFY03216.1"/>
    <property type="molecule type" value="Genomic_DNA"/>
</dbReference>
<dbReference type="AlphaFoldDB" id="A0A8X6S763"/>
<name>A0A8X6S763_TRICX</name>
<proteinExistence type="predicted"/>
<reference evidence="1" key="1">
    <citation type="submission" date="2020-08" db="EMBL/GenBank/DDBJ databases">
        <title>Multicomponent nature underlies the extraordinary mechanical properties of spider dragline silk.</title>
        <authorList>
            <person name="Kono N."/>
            <person name="Nakamura H."/>
            <person name="Mori M."/>
            <person name="Yoshida Y."/>
            <person name="Ohtoshi R."/>
            <person name="Malay A.D."/>
            <person name="Moran D.A.P."/>
            <person name="Tomita M."/>
            <person name="Numata K."/>
            <person name="Arakawa K."/>
        </authorList>
    </citation>
    <scope>NUCLEOTIDE SEQUENCE</scope>
</reference>